<sequence>MQSLPPSPAPLFFLSFVSHDIDNQTGHFVSPSTRWAIFAAPLPAPAPVPAPAPAVVDWTRQPKRSGTVRNGTERCIAVADLGLGDPDLFRSPAQPSRVLVEPLTSHFVATTEGRQLDSHRQQSGHRHSRSVGVGATLARSRVSASAHTRGNMDPGRSSNGGYPAVPTRVAQKLGSGTVISIPVRTHSGAGAFARKNAAAAKLDMTAPHPQLPVDALSLAGSTPPSSPTLDACPCPTSKDVHHLSLPAISIAEPDHPPQLDLIQMEKEATLVVIRVSRDGHDDEDSTAMHTQTPDLPFRKHNRGIGSIDSILSSTTCVNTHSECSRSESRLSRGIRSECDEGYEAVRSHAHHFHEQANRFVSSCQKPANILCDVGLPQWRSSISSNDPSSTPLFNNDAADAEEHDVNGGSVDEIRPVEESDLISSLVLRNAWGKDLGDCAAPLLVQDCTYRYTQELWAAAHEGNLGFITATSHQASPSDGSNGGQSPEKDGQQAPNNNANGRGKRKAEGSDEGGSDRGGWAGEGGDGRGMSTSSQGESTRASNVSNLSCPYRKRNPLRFNVRDRYVCATHSFADMSQLKKHIRAHHPPVQRNSGPFLCPRCCQGFPSKDEFDIHLRQPVVCRLAEGQDGTDPEDGITQKIISSLEARSQKAKIDNWTSLWKLLFPHDRKVPDAAFVPVMEVFDFVAESKKFLGQLKDLLEIQYRYVLEDTAPPSDIELKVHQGLERSTQSLYTWIETVVQDWEQRISGTVSSFFPNGATNPAARTDNWAGTSQLLPPSPTLPPAVVPVDTSTFSAMPGGDLPAAAPRRQINPNPKRAKRANVPVKIQPSTQIPVPIQRAGTPQSHARTVAPKRSQVTLSTQPAEHPMPHSAQSHESRSPFHQSWESSPVAVPVTYGMTYHSQTIYQPPGTPHYPPSGHNPNTPSFYTPESGIEVEGGHDAKLEQVPAMESRIMMAATPRSSAAWIRDENRDSSQTLVEAHPAGRCSNMYCPGCSKTMPEELMVGYGQQQQQQQPTRRDDHIFHAPQPSFSGVEVPFTEAQVAWAFHAHSQNPGEEPGSHMFGSRQEEY</sequence>
<dbReference type="Gene3D" id="3.30.160.60">
    <property type="entry name" value="Classic Zinc Finger"/>
    <property type="match status" value="1"/>
</dbReference>
<proteinExistence type="predicted"/>
<evidence type="ECO:0000313" key="2">
    <source>
        <dbReference type="EMBL" id="KAK3378782.1"/>
    </source>
</evidence>
<reference evidence="2" key="2">
    <citation type="submission" date="2023-06" db="EMBL/GenBank/DDBJ databases">
        <authorList>
            <consortium name="Lawrence Berkeley National Laboratory"/>
            <person name="Haridas S."/>
            <person name="Hensen N."/>
            <person name="Bonometti L."/>
            <person name="Westerberg I."/>
            <person name="Brannstrom I.O."/>
            <person name="Guillou S."/>
            <person name="Cros-Aarteil S."/>
            <person name="Calhoun S."/>
            <person name="Kuo A."/>
            <person name="Mondo S."/>
            <person name="Pangilinan J."/>
            <person name="Riley R."/>
            <person name="Labutti K."/>
            <person name="Andreopoulos B."/>
            <person name="Lipzen A."/>
            <person name="Chen C."/>
            <person name="Yanf M."/>
            <person name="Daum C."/>
            <person name="Ng V."/>
            <person name="Clum A."/>
            <person name="Steindorff A."/>
            <person name="Ohm R."/>
            <person name="Martin F."/>
            <person name="Silar P."/>
            <person name="Natvig D."/>
            <person name="Lalanne C."/>
            <person name="Gautier V."/>
            <person name="Ament-Velasquez S.L."/>
            <person name="Kruys A."/>
            <person name="Hutchinson M.I."/>
            <person name="Powell A.J."/>
            <person name="Barry K."/>
            <person name="Miller A.N."/>
            <person name="Grigoriev I.V."/>
            <person name="Debuchy R."/>
            <person name="Gladieux P."/>
            <person name="Thoren M.H."/>
            <person name="Johannesson H."/>
        </authorList>
    </citation>
    <scope>NUCLEOTIDE SEQUENCE</scope>
    <source>
        <strain evidence="2">CBS 958.72</strain>
    </source>
</reference>
<feature type="region of interest" description="Disordered" evidence="1">
    <location>
        <begin position="1048"/>
        <end position="1067"/>
    </location>
</feature>
<feature type="region of interest" description="Disordered" evidence="1">
    <location>
        <begin position="834"/>
        <end position="881"/>
    </location>
</feature>
<dbReference type="PANTHER" id="PTHR38166">
    <property type="entry name" value="C2H2-TYPE DOMAIN-CONTAINING PROTEIN-RELATED"/>
    <property type="match status" value="1"/>
</dbReference>
<evidence type="ECO:0000313" key="3">
    <source>
        <dbReference type="Proteomes" id="UP001287356"/>
    </source>
</evidence>
<feature type="region of interest" description="Disordered" evidence="1">
    <location>
        <begin position="470"/>
        <end position="548"/>
    </location>
</feature>
<feature type="region of interest" description="Disordered" evidence="1">
    <location>
        <begin position="280"/>
        <end position="300"/>
    </location>
</feature>
<accession>A0AAE0KM64</accession>
<feature type="region of interest" description="Disordered" evidence="1">
    <location>
        <begin position="112"/>
        <end position="163"/>
    </location>
</feature>
<evidence type="ECO:0008006" key="4">
    <source>
        <dbReference type="Google" id="ProtNLM"/>
    </source>
</evidence>
<dbReference type="AlphaFoldDB" id="A0AAE0KM64"/>
<feature type="compositionally biased region" description="Polar residues" evidence="1">
    <location>
        <begin position="470"/>
        <end position="479"/>
    </location>
</feature>
<reference evidence="2" key="1">
    <citation type="journal article" date="2023" name="Mol. Phylogenet. Evol.">
        <title>Genome-scale phylogeny and comparative genomics of the fungal order Sordariales.</title>
        <authorList>
            <person name="Hensen N."/>
            <person name="Bonometti L."/>
            <person name="Westerberg I."/>
            <person name="Brannstrom I.O."/>
            <person name="Guillou S."/>
            <person name="Cros-Aarteil S."/>
            <person name="Calhoun S."/>
            <person name="Haridas S."/>
            <person name="Kuo A."/>
            <person name="Mondo S."/>
            <person name="Pangilinan J."/>
            <person name="Riley R."/>
            <person name="LaButti K."/>
            <person name="Andreopoulos B."/>
            <person name="Lipzen A."/>
            <person name="Chen C."/>
            <person name="Yan M."/>
            <person name="Daum C."/>
            <person name="Ng V."/>
            <person name="Clum A."/>
            <person name="Steindorff A."/>
            <person name="Ohm R.A."/>
            <person name="Martin F."/>
            <person name="Silar P."/>
            <person name="Natvig D.O."/>
            <person name="Lalanne C."/>
            <person name="Gautier V."/>
            <person name="Ament-Velasquez S.L."/>
            <person name="Kruys A."/>
            <person name="Hutchinson M.I."/>
            <person name="Powell A.J."/>
            <person name="Barry K."/>
            <person name="Miller A.N."/>
            <person name="Grigoriev I.V."/>
            <person name="Debuchy R."/>
            <person name="Gladieux P."/>
            <person name="Hiltunen Thoren M."/>
            <person name="Johannesson H."/>
        </authorList>
    </citation>
    <scope>NUCLEOTIDE SEQUENCE</scope>
    <source>
        <strain evidence="2">CBS 958.72</strain>
    </source>
</reference>
<evidence type="ECO:0000256" key="1">
    <source>
        <dbReference type="SAM" id="MobiDB-lite"/>
    </source>
</evidence>
<dbReference type="PANTHER" id="PTHR38166:SF1">
    <property type="entry name" value="C2H2-TYPE DOMAIN-CONTAINING PROTEIN"/>
    <property type="match status" value="1"/>
</dbReference>
<keyword evidence="3" id="KW-1185">Reference proteome</keyword>
<dbReference type="Proteomes" id="UP001287356">
    <property type="component" value="Unassembled WGS sequence"/>
</dbReference>
<name>A0AAE0KM64_9PEZI</name>
<comment type="caution">
    <text evidence="2">The sequence shown here is derived from an EMBL/GenBank/DDBJ whole genome shotgun (WGS) entry which is preliminary data.</text>
</comment>
<protein>
    <recommendedName>
        <fullName evidence="4">C2H2-type domain-containing protein</fullName>
    </recommendedName>
</protein>
<dbReference type="EMBL" id="JAULSN010000002">
    <property type="protein sequence ID" value="KAK3378782.1"/>
    <property type="molecule type" value="Genomic_DNA"/>
</dbReference>
<gene>
    <name evidence="2" type="ORF">B0T24DRAFT_139263</name>
</gene>
<feature type="compositionally biased region" description="Gly residues" evidence="1">
    <location>
        <begin position="515"/>
        <end position="527"/>
    </location>
</feature>
<feature type="compositionally biased region" description="Polar residues" evidence="1">
    <location>
        <begin position="529"/>
        <end position="547"/>
    </location>
</feature>
<feature type="region of interest" description="Disordered" evidence="1">
    <location>
        <begin position="791"/>
        <end position="819"/>
    </location>
</feature>
<organism evidence="2 3">
    <name type="scientific">Lasiosphaeria ovina</name>
    <dbReference type="NCBI Taxonomy" id="92902"/>
    <lineage>
        <taxon>Eukaryota</taxon>
        <taxon>Fungi</taxon>
        <taxon>Dikarya</taxon>
        <taxon>Ascomycota</taxon>
        <taxon>Pezizomycotina</taxon>
        <taxon>Sordariomycetes</taxon>
        <taxon>Sordariomycetidae</taxon>
        <taxon>Sordariales</taxon>
        <taxon>Lasiosphaeriaceae</taxon>
        <taxon>Lasiosphaeria</taxon>
    </lineage>
</organism>
<feature type="region of interest" description="Disordered" evidence="1">
    <location>
        <begin position="756"/>
        <end position="779"/>
    </location>
</feature>